<sequence length="592" mass="66322">MGGAPVAELSRRAPHELRSFRQLLSTSTAAARSCVGRPVPLDATTLDSSSPKMASASSQLNAVSHNRFTALATEDMNFFAVRGNDLHPSDIVGWKTSGKQVSQRLNKPQLNEVTQSSKPTSQFSEAQAKRMIARITKALEADIVMTAVITAANVPKTAAKADTICTNPTQNIIVISTPDEERARYYASVRSLYMGGRNYETHAYRTAPHGTVKGVNHHAARCKPRCKLCSGAHATGAEGCTNKYKVPFVVTQRRWERRNAGPTFSSQDFPQLPPQQQQQQNEAHLSKKRRSRSRKRDKSRERSASRGRSTDGKRSENMHVAQAKDNTIQSLRNENDQLKRCIAEQRAQMQEMNAKPPTPTENNTNSAMEVQAPVTTEANSAEPKTIDVAKTSEPAPKKRALEHIRERRVNTRLDSIEERQDRLQQTMKANYETLSQAIKATNGRLDATNARLDTLPERPDAEDEEYSITTYGDVLQWYRTSRRLYPPPHRNLQRSEAATLRQLQVQAIWTPVWAKHVCPEVYTTDICQHCKKARATQRHLLWDCAPPPGNQEAMPTAISSKISREPGNQRDVVQHVLSILERQRPKAAPPRV</sequence>
<proteinExistence type="predicted"/>
<comment type="caution">
    <text evidence="1">The sequence shown here is derived from an EMBL/GenBank/DDBJ whole genome shotgun (WGS) entry which is preliminary data.</text>
</comment>
<evidence type="ECO:0000313" key="1">
    <source>
        <dbReference type="EMBL" id="KAH7940680.1"/>
    </source>
</evidence>
<organism evidence="1 2">
    <name type="scientific">Dermacentor silvarum</name>
    <name type="common">Tick</name>
    <dbReference type="NCBI Taxonomy" id="543639"/>
    <lineage>
        <taxon>Eukaryota</taxon>
        <taxon>Metazoa</taxon>
        <taxon>Ecdysozoa</taxon>
        <taxon>Arthropoda</taxon>
        <taxon>Chelicerata</taxon>
        <taxon>Arachnida</taxon>
        <taxon>Acari</taxon>
        <taxon>Parasitiformes</taxon>
        <taxon>Ixodida</taxon>
        <taxon>Ixodoidea</taxon>
        <taxon>Ixodidae</taxon>
        <taxon>Rhipicephalinae</taxon>
        <taxon>Dermacentor</taxon>
    </lineage>
</organism>
<name>A0ACB8CD51_DERSI</name>
<gene>
    <name evidence="1" type="ORF">HPB49_003545</name>
</gene>
<accession>A0ACB8CD51</accession>
<dbReference type="EMBL" id="CM023476">
    <property type="protein sequence ID" value="KAH7940680.1"/>
    <property type="molecule type" value="Genomic_DNA"/>
</dbReference>
<reference evidence="1" key="1">
    <citation type="submission" date="2020-05" db="EMBL/GenBank/DDBJ databases">
        <title>Large-scale comparative analyses of tick genomes elucidate their genetic diversity and vector capacities.</title>
        <authorList>
            <person name="Jia N."/>
            <person name="Wang J."/>
            <person name="Shi W."/>
            <person name="Du L."/>
            <person name="Sun Y."/>
            <person name="Zhan W."/>
            <person name="Jiang J."/>
            <person name="Wang Q."/>
            <person name="Zhang B."/>
            <person name="Ji P."/>
            <person name="Sakyi L.B."/>
            <person name="Cui X."/>
            <person name="Yuan T."/>
            <person name="Jiang B."/>
            <person name="Yang W."/>
            <person name="Lam T.T.-Y."/>
            <person name="Chang Q."/>
            <person name="Ding S."/>
            <person name="Wang X."/>
            <person name="Zhu J."/>
            <person name="Ruan X."/>
            <person name="Zhao L."/>
            <person name="Wei J."/>
            <person name="Que T."/>
            <person name="Du C."/>
            <person name="Cheng J."/>
            <person name="Dai P."/>
            <person name="Han X."/>
            <person name="Huang E."/>
            <person name="Gao Y."/>
            <person name="Liu J."/>
            <person name="Shao H."/>
            <person name="Ye R."/>
            <person name="Li L."/>
            <person name="Wei W."/>
            <person name="Wang X."/>
            <person name="Wang C."/>
            <person name="Yang T."/>
            <person name="Huo Q."/>
            <person name="Li W."/>
            <person name="Guo W."/>
            <person name="Chen H."/>
            <person name="Zhou L."/>
            <person name="Ni X."/>
            <person name="Tian J."/>
            <person name="Zhou Y."/>
            <person name="Sheng Y."/>
            <person name="Liu T."/>
            <person name="Pan Y."/>
            <person name="Xia L."/>
            <person name="Li J."/>
            <person name="Zhao F."/>
            <person name="Cao W."/>
        </authorList>
    </citation>
    <scope>NUCLEOTIDE SEQUENCE</scope>
    <source>
        <strain evidence="1">Dsil-2018</strain>
    </source>
</reference>
<keyword evidence="2" id="KW-1185">Reference proteome</keyword>
<dbReference type="Proteomes" id="UP000821865">
    <property type="component" value="Chromosome 7"/>
</dbReference>
<protein>
    <submittedName>
        <fullName evidence="1">Uncharacterized protein</fullName>
    </submittedName>
</protein>
<evidence type="ECO:0000313" key="2">
    <source>
        <dbReference type="Proteomes" id="UP000821865"/>
    </source>
</evidence>